<dbReference type="Pfam" id="PF03154">
    <property type="entry name" value="Atrophin-1"/>
    <property type="match status" value="1"/>
</dbReference>
<feature type="compositionally biased region" description="Acidic residues" evidence="9">
    <location>
        <begin position="340"/>
        <end position="350"/>
    </location>
</feature>
<keyword evidence="5" id="KW-0007">Acetylation</keyword>
<feature type="compositionally biased region" description="Basic and acidic residues" evidence="9">
    <location>
        <begin position="1532"/>
        <end position="1543"/>
    </location>
</feature>
<evidence type="ECO:0000259" key="10">
    <source>
        <dbReference type="PROSITE" id="PS51038"/>
    </source>
</evidence>
<feature type="compositionally biased region" description="Basic and acidic residues" evidence="9">
    <location>
        <begin position="410"/>
        <end position="426"/>
    </location>
</feature>
<dbReference type="InterPro" id="IPR001005">
    <property type="entry name" value="SANT/Myb"/>
</dbReference>
<dbReference type="FunFam" id="2.30.30.490:FF:000045">
    <property type="entry name" value="Predicted protein"/>
    <property type="match status" value="1"/>
</dbReference>
<dbReference type="InterPro" id="IPR001025">
    <property type="entry name" value="BAH_dom"/>
</dbReference>
<dbReference type="GO" id="GO:0003682">
    <property type="term" value="F:chromatin binding"/>
    <property type="evidence" value="ECO:0007669"/>
    <property type="project" value="InterPro"/>
</dbReference>
<feature type="region of interest" description="Disordered" evidence="9">
    <location>
        <begin position="1768"/>
        <end position="1799"/>
    </location>
</feature>
<dbReference type="InterPro" id="IPR017884">
    <property type="entry name" value="SANT_dom"/>
</dbReference>
<keyword evidence="6" id="KW-0805">Transcription regulation</keyword>
<dbReference type="PANTHER" id="PTHR13859">
    <property type="entry name" value="ATROPHIN-RELATED"/>
    <property type="match status" value="1"/>
</dbReference>
<feature type="domain" description="SANT" evidence="12">
    <location>
        <begin position="249"/>
        <end position="301"/>
    </location>
</feature>
<evidence type="ECO:0008006" key="15">
    <source>
        <dbReference type="Google" id="ProtNLM"/>
    </source>
</evidence>
<feature type="compositionally biased region" description="Low complexity" evidence="9">
    <location>
        <begin position="543"/>
        <end position="563"/>
    </location>
</feature>
<feature type="region of interest" description="Disordered" evidence="9">
    <location>
        <begin position="1206"/>
        <end position="1392"/>
    </location>
</feature>
<dbReference type="PROSITE" id="PS51038">
    <property type="entry name" value="BAH"/>
    <property type="match status" value="1"/>
</dbReference>
<name>A0A8J2LHZ6_9HEXA</name>
<evidence type="ECO:0000256" key="2">
    <source>
        <dbReference type="ARBA" id="ARBA00022499"/>
    </source>
</evidence>
<dbReference type="InterPro" id="IPR000949">
    <property type="entry name" value="ELM2_dom"/>
</dbReference>
<feature type="compositionally biased region" description="Basic residues" evidence="9">
    <location>
        <begin position="1383"/>
        <end position="1392"/>
    </location>
</feature>
<organism evidence="13 14">
    <name type="scientific">Allacma fusca</name>
    <dbReference type="NCBI Taxonomy" id="39272"/>
    <lineage>
        <taxon>Eukaryota</taxon>
        <taxon>Metazoa</taxon>
        <taxon>Ecdysozoa</taxon>
        <taxon>Arthropoda</taxon>
        <taxon>Hexapoda</taxon>
        <taxon>Collembola</taxon>
        <taxon>Symphypleona</taxon>
        <taxon>Sminthuridae</taxon>
        <taxon>Allacma</taxon>
    </lineage>
</organism>
<protein>
    <recommendedName>
        <fullName evidence="15">Arginine-glutamic acid dipeptide repeats protein</fullName>
    </recommendedName>
</protein>
<dbReference type="GO" id="GO:0043565">
    <property type="term" value="F:sequence-specific DNA binding"/>
    <property type="evidence" value="ECO:0007669"/>
    <property type="project" value="InterPro"/>
</dbReference>
<dbReference type="GO" id="GO:0003714">
    <property type="term" value="F:transcription corepressor activity"/>
    <property type="evidence" value="ECO:0007669"/>
    <property type="project" value="TreeGrafter"/>
</dbReference>
<dbReference type="Proteomes" id="UP000708208">
    <property type="component" value="Unassembled WGS sequence"/>
</dbReference>
<accession>A0A8J2LHZ6</accession>
<dbReference type="GO" id="GO:0005634">
    <property type="term" value="C:nucleus"/>
    <property type="evidence" value="ECO:0007669"/>
    <property type="project" value="UniProtKB-SubCell"/>
</dbReference>
<dbReference type="InterPro" id="IPR000679">
    <property type="entry name" value="Znf_GATA"/>
</dbReference>
<dbReference type="OrthoDB" id="6147534at2759"/>
<dbReference type="PANTHER" id="PTHR13859:SF11">
    <property type="entry name" value="GRUNGE, ISOFORM J"/>
    <property type="match status" value="1"/>
</dbReference>
<dbReference type="SMART" id="SM00401">
    <property type="entry name" value="ZnF_GATA"/>
    <property type="match status" value="1"/>
</dbReference>
<evidence type="ECO:0000313" key="14">
    <source>
        <dbReference type="Proteomes" id="UP000708208"/>
    </source>
</evidence>
<dbReference type="SMART" id="SM00439">
    <property type="entry name" value="BAH"/>
    <property type="match status" value="1"/>
</dbReference>
<feature type="region of interest" description="Disordered" evidence="9">
    <location>
        <begin position="760"/>
        <end position="780"/>
    </location>
</feature>
<comment type="caution">
    <text evidence="13">The sequence shown here is derived from an EMBL/GenBank/DDBJ whole genome shotgun (WGS) entry which is preliminary data.</text>
</comment>
<dbReference type="FunFam" id="4.10.1240.50:FF:000004">
    <property type="entry name" value="arginine-glutamic acid dipeptide repeats protein-like"/>
    <property type="match status" value="1"/>
</dbReference>
<feature type="compositionally biased region" description="Low complexity" evidence="9">
    <location>
        <begin position="1483"/>
        <end position="1508"/>
    </location>
</feature>
<feature type="compositionally biased region" description="Low complexity" evidence="9">
    <location>
        <begin position="459"/>
        <end position="485"/>
    </location>
</feature>
<keyword evidence="8" id="KW-0539">Nucleus</keyword>
<feature type="compositionally biased region" description="Low complexity" evidence="9">
    <location>
        <begin position="624"/>
        <end position="640"/>
    </location>
</feature>
<keyword evidence="7" id="KW-0804">Transcription</keyword>
<feature type="compositionally biased region" description="Pro residues" evidence="9">
    <location>
        <begin position="1413"/>
        <end position="1424"/>
    </location>
</feature>
<feature type="compositionally biased region" description="Acidic residues" evidence="9">
    <location>
        <begin position="521"/>
        <end position="542"/>
    </location>
</feature>
<dbReference type="Pfam" id="PF01426">
    <property type="entry name" value="BAH"/>
    <property type="match status" value="1"/>
</dbReference>
<evidence type="ECO:0000256" key="7">
    <source>
        <dbReference type="ARBA" id="ARBA00023163"/>
    </source>
</evidence>
<feature type="compositionally biased region" description="Low complexity" evidence="9">
    <location>
        <begin position="1446"/>
        <end position="1474"/>
    </location>
</feature>
<proteinExistence type="predicted"/>
<evidence type="ECO:0000259" key="11">
    <source>
        <dbReference type="PROSITE" id="PS51156"/>
    </source>
</evidence>
<feature type="compositionally biased region" description="Basic and acidic residues" evidence="9">
    <location>
        <begin position="1248"/>
        <end position="1320"/>
    </location>
</feature>
<evidence type="ECO:0000256" key="5">
    <source>
        <dbReference type="ARBA" id="ARBA00022990"/>
    </source>
</evidence>
<dbReference type="Pfam" id="PF01448">
    <property type="entry name" value="ELM2"/>
    <property type="match status" value="1"/>
</dbReference>
<feature type="region of interest" description="Disordered" evidence="9">
    <location>
        <begin position="1413"/>
        <end position="1684"/>
    </location>
</feature>
<feature type="region of interest" description="Disordered" evidence="9">
    <location>
        <begin position="624"/>
        <end position="647"/>
    </location>
</feature>
<feature type="compositionally biased region" description="Low complexity" evidence="9">
    <location>
        <begin position="1212"/>
        <end position="1246"/>
    </location>
</feature>
<feature type="compositionally biased region" description="Basic and acidic residues" evidence="9">
    <location>
        <begin position="1605"/>
        <end position="1629"/>
    </location>
</feature>
<evidence type="ECO:0000313" key="13">
    <source>
        <dbReference type="EMBL" id="CAG7835908.1"/>
    </source>
</evidence>
<dbReference type="InterPro" id="IPR002951">
    <property type="entry name" value="Atrophin-like"/>
</dbReference>
<feature type="compositionally biased region" description="Basic residues" evidence="9">
    <location>
        <begin position="306"/>
        <end position="324"/>
    </location>
</feature>
<dbReference type="CDD" id="cd00202">
    <property type="entry name" value="ZnF_GATA"/>
    <property type="match status" value="1"/>
</dbReference>
<dbReference type="PROSITE" id="PS51293">
    <property type="entry name" value="SANT"/>
    <property type="match status" value="1"/>
</dbReference>
<dbReference type="Pfam" id="PF00320">
    <property type="entry name" value="GATA"/>
    <property type="match status" value="1"/>
</dbReference>
<evidence type="ECO:0000256" key="1">
    <source>
        <dbReference type="ARBA" id="ARBA00004123"/>
    </source>
</evidence>
<keyword evidence="2" id="KW-1017">Isopeptide bond</keyword>
<dbReference type="EMBL" id="CAJVCH010570797">
    <property type="protein sequence ID" value="CAG7835908.1"/>
    <property type="molecule type" value="Genomic_DNA"/>
</dbReference>
<dbReference type="SMART" id="SM00717">
    <property type="entry name" value="SANT"/>
    <property type="match status" value="1"/>
</dbReference>
<dbReference type="CDD" id="cd11661">
    <property type="entry name" value="SANT_MTA3_like"/>
    <property type="match status" value="1"/>
</dbReference>
<feature type="compositionally biased region" description="Pro residues" evidence="9">
    <location>
        <begin position="1784"/>
        <end position="1797"/>
    </location>
</feature>
<evidence type="ECO:0000256" key="6">
    <source>
        <dbReference type="ARBA" id="ARBA00023015"/>
    </source>
</evidence>
<dbReference type="FunFam" id="1.10.10.60:FF:000052">
    <property type="entry name" value="Arginine-glutamic acid dipeptide (RE) repeats"/>
    <property type="match status" value="1"/>
</dbReference>
<evidence type="ECO:0000259" key="12">
    <source>
        <dbReference type="PROSITE" id="PS51293"/>
    </source>
</evidence>
<feature type="region of interest" description="Disordered" evidence="9">
    <location>
        <begin position="1977"/>
        <end position="1998"/>
    </location>
</feature>
<feature type="domain" description="ELM2" evidence="11">
    <location>
        <begin position="144"/>
        <end position="245"/>
    </location>
</feature>
<feature type="region of interest" description="Disordered" evidence="9">
    <location>
        <begin position="393"/>
        <end position="580"/>
    </location>
</feature>
<comment type="subcellular location">
    <subcellularLocation>
        <location evidence="1">Nucleus</location>
    </subcellularLocation>
</comment>
<evidence type="ECO:0000256" key="9">
    <source>
        <dbReference type="SAM" id="MobiDB-lite"/>
    </source>
</evidence>
<feature type="compositionally biased region" description="Basic and acidic residues" evidence="9">
    <location>
        <begin position="1564"/>
        <end position="1573"/>
    </location>
</feature>
<keyword evidence="3" id="KW-0597">Phosphoprotein</keyword>
<reference evidence="13" key="1">
    <citation type="submission" date="2021-06" db="EMBL/GenBank/DDBJ databases">
        <authorList>
            <person name="Hodson N. C."/>
            <person name="Mongue J. A."/>
            <person name="Jaron S. K."/>
        </authorList>
    </citation>
    <scope>NUCLEOTIDE SEQUENCE</scope>
</reference>
<feature type="domain" description="BAH" evidence="10">
    <location>
        <begin position="1"/>
        <end position="143"/>
    </location>
</feature>
<sequence>MTRRLKGNETERFIDCGLGGRSLWPSKFRSKRDTLMVHIKWFYRPCEVPETVYQLLIQDRTSIESNGCNKSENIASLFPDVCGRELFISDATDTYPVSVLRGLCRVEHFAELNTLIRTFKPGPDSFFYVLGYNPETRRLASTQGEIRVGPSHQARLPELQVGVPVCTEDWEELCWRPGVTVDADLVMFLRAARSMAAFAGMCDGGSPDDGCLAASRDDTTINALSVLHDSGYDPGRALQALVKCPVPKGIDKKWSEEETKRFVKGLRQYGKNFFRIRKELLPHKETGELVEFYYLWKKTPGAVPSRTHRRHRRQSVLRRIRAPRNSRNNKEEPGDLSSASEDDNSEEDSDSRDLSGYHCRHCFSTTSKDWHHAGKEKALLCTDCRLHFKKYGDLPTLDGPKDPPYLFRPVVHDDEGRIRTRTRTKELVNSPPNSNARSRPKRGSGTSTPEPEMKISGRKSPGAASSTSSSSDKSKNKSNAASPAPRARKRGKDAESGKSSNRKKLKEDRPESPSGSSVESSLDEDNENETNDLDNDNEEIVDNENSSSRTSSPLPESESLALSMDTAPTGSESPILGTTAATRLVVPEPKRPGEIPGPELCPIPLEVPPATSETPNPVVNVLNSSNNNTSMNAYNNSSNSTVSDDVQSKRNIEIASLNEGDNDSTSNNISGIATSVTSTTPATAAEGSIVGPSFLCVTNINAKMVDGSMTNTASVNGISVVTTEPSVDLVSLNEMSSLTPTSASSSNATPSTLVIGDESASVGKTEGSSGLVTPSNIGSSIVNNVTNVPENRIDAMFPQVSSQSHDMKPSVGLVHLESVVDMTSTAPNTSNTNLISNNVNNPTIGVIMAANQGRTKSPLMVVKVESNSSTSLTLDENNENKKSLNLMKQEYKEELSSSTHTCLGNANQSSSLPPNTNNLPISLNIPHRPMFNELNLQMPRVSMPVRNDEDSMHPLIKIKDEKSLMSPVEDLKPHLGSSIPGMGLESANLSGHPTLCSASSSLIPVSGLVTTSTPSSAAPSISISAVPTALSLEPSREMPIHSAHLHIHGHPGFNVPVPKSSPHALHHSILHHTHSSVSPSSSSAAASSADAVISSAAISGPNHLASHSPHLGLTNLGGHGSVLGGPPALSMNSALPMSHSRDDSNAVVSSLSESSIYSSPMGRFYPHAMMGMPDSTLPPVGNVPDAKVSELIPNPLQSLREVKVPGYPAFDTTPMSSGGPPPSQQGTIPSSSAVSASTSMSSYSVVPHPDKLRRESHENLEKDPREQQHQLRDRVRERDDREIRDRERENRDRENRERERERERDRDVRERDAKERERSTKSSPSLDPKGQPPPLGAPSGTVPPSMGSATMTTPAGPQGPIPHPNIHLPPTSGGPFPPGPFHPHSHGHPHAHPHPLYHHYPYGPYFSPYPFPHYAPPPQQPPRPVGNMQGINQGARPPSPAHNPNSGQSGQQSSSQQQQQSSKLSSGLSESSSHGHSHHHGSKSGSGSSSSSKHSSSSSRENSGNSKGEFQQHGSHHRLHGVPASQPSHSEQIMDNHDLHQQELDEPEQIPSPHGVPRGPSPEPKVDDMECHRSQSAIFLRHWNRGDFNSCARTDMTFKPVPDSKLARKREERMRKQAEKEREERERLAQARKQVATPETNSKRETPKPGSSGNALGPPGMMDPSLVNQQYDRFTPRPGGFADTPALRQLSEYARPHTGFSPGGGLRPGPSGMLPPHPLEQMLGPSYQIGLYGPGARERLEIEAFEKREREIREIRERELSDRLKEEFLRGVPPGPGHPQSGPGGPPGGPPRMPNPLDPHWLDVHRRFGPIGPSGPTIGGLHQSSFGLYPPSGPQSTLSPLERERLERLGIPTSMGLQMPNDALTERLHAERLAMDMRLQLAAGQIPGYPGMDPLLHPGSGAYQRTPTLIPPREALGLHPDILGRPYPPDLAHHLNAHEQLQRQLLLDRERSFPQHSGGPPGLGPHPSFLAQQEEYLRQQQRDREMKVRALEEAARRH</sequence>
<keyword evidence="4" id="KW-0832">Ubl conjugation</keyword>
<evidence type="ECO:0000256" key="4">
    <source>
        <dbReference type="ARBA" id="ARBA00022843"/>
    </source>
</evidence>
<feature type="region of interest" description="Disordered" evidence="9">
    <location>
        <begin position="302"/>
        <end position="354"/>
    </location>
</feature>
<feature type="compositionally biased region" description="Polar residues" evidence="9">
    <location>
        <begin position="766"/>
        <end position="780"/>
    </location>
</feature>
<gene>
    <name evidence="13" type="ORF">AFUS01_LOCUS45219</name>
</gene>
<dbReference type="SMART" id="SM01189">
    <property type="entry name" value="ELM2"/>
    <property type="match status" value="1"/>
</dbReference>
<evidence type="ECO:0000256" key="3">
    <source>
        <dbReference type="ARBA" id="ARBA00022553"/>
    </source>
</evidence>
<dbReference type="PROSITE" id="PS51156">
    <property type="entry name" value="ELM2"/>
    <property type="match status" value="1"/>
</dbReference>
<evidence type="ECO:0000256" key="8">
    <source>
        <dbReference type="ARBA" id="ARBA00023242"/>
    </source>
</evidence>
<keyword evidence="14" id="KW-1185">Reference proteome</keyword>